<reference evidence="4" key="1">
    <citation type="submission" date="2021-01" db="EMBL/GenBank/DDBJ databases">
        <title>Rhizobium sp. strain KVB221 16S ribosomal RNA gene Genome sequencing and assembly.</title>
        <authorList>
            <person name="Kang M."/>
        </authorList>
    </citation>
    <scope>NUCLEOTIDE SEQUENCE</scope>
    <source>
        <strain evidence="4">KVB221</strain>
    </source>
</reference>
<name>A0A936YVM6_9HYPH</name>
<dbReference type="AlphaFoldDB" id="A0A936YVM6"/>
<dbReference type="EMBL" id="JAEQNC010000012">
    <property type="protein sequence ID" value="MBL0374217.1"/>
    <property type="molecule type" value="Genomic_DNA"/>
</dbReference>
<dbReference type="Gene3D" id="3.10.490.10">
    <property type="entry name" value="Gamma-glutamyl cyclotransferase-like"/>
    <property type="match status" value="1"/>
</dbReference>
<dbReference type="RefSeq" id="WP_201662181.1">
    <property type="nucleotide sequence ID" value="NZ_JAEQNC010000012.1"/>
</dbReference>
<keyword evidence="5" id="KW-1185">Reference proteome</keyword>
<dbReference type="SUPFAM" id="SSF110857">
    <property type="entry name" value="Gamma-glutamyl cyclotransferase-like"/>
    <property type="match status" value="1"/>
</dbReference>
<proteinExistence type="predicted"/>
<comment type="caution">
    <text evidence="4">The sequence shown here is derived from an EMBL/GenBank/DDBJ whole genome shotgun (WGS) entry which is preliminary data.</text>
</comment>
<dbReference type="Pfam" id="PF13772">
    <property type="entry name" value="AIG2_2"/>
    <property type="match status" value="1"/>
</dbReference>
<dbReference type="Proteomes" id="UP000633219">
    <property type="component" value="Unassembled WGS sequence"/>
</dbReference>
<dbReference type="PANTHER" id="PTHR12935:SF0">
    <property type="entry name" value="GAMMA-GLUTAMYLCYCLOTRANSFERASE"/>
    <property type="match status" value="1"/>
</dbReference>
<evidence type="ECO:0000256" key="1">
    <source>
        <dbReference type="ARBA" id="ARBA00023239"/>
    </source>
</evidence>
<dbReference type="InterPro" id="IPR017939">
    <property type="entry name" value="G-Glutamylcylcotransferase"/>
</dbReference>
<dbReference type="CDD" id="cd06661">
    <property type="entry name" value="GGCT_like"/>
    <property type="match status" value="1"/>
</dbReference>
<gene>
    <name evidence="4" type="ORF">JJB09_19510</name>
</gene>
<dbReference type="PANTHER" id="PTHR12935">
    <property type="entry name" value="GAMMA-GLUTAMYLCYCLOTRANSFERASE"/>
    <property type="match status" value="1"/>
</dbReference>
<sequence>MIHFAYGSNLQVKFLHTILPSAKFLMKGYIPNYEVRFNFWSKKQQAGISNIIDAPGKMVHGALFEVPEAEMRELDVKEGYYIGDYERKTFITMGEDGKWYDAELYQVIDPQGPFKPSRSYVEGMLEGARELQLEPAYVKTIEKFYQDSL</sequence>
<feature type="active site" description="Proton acceptor" evidence="2">
    <location>
        <position position="78"/>
    </location>
</feature>
<evidence type="ECO:0000313" key="4">
    <source>
        <dbReference type="EMBL" id="MBL0374217.1"/>
    </source>
</evidence>
<dbReference type="GO" id="GO:0003839">
    <property type="term" value="F:gamma-glutamylcyclotransferase activity"/>
    <property type="evidence" value="ECO:0007669"/>
    <property type="project" value="InterPro"/>
</dbReference>
<keyword evidence="1" id="KW-0456">Lyase</keyword>
<protein>
    <submittedName>
        <fullName evidence="4">Gamma-glutamylcyclotransferase</fullName>
    </submittedName>
</protein>
<accession>A0A936YVM6</accession>
<feature type="binding site" evidence="3">
    <location>
        <position position="120"/>
    </location>
    <ligand>
        <name>substrate</name>
    </ligand>
</feature>
<organism evidence="4 5">
    <name type="scientific">Rhizobium setariae</name>
    <dbReference type="NCBI Taxonomy" id="2801340"/>
    <lineage>
        <taxon>Bacteria</taxon>
        <taxon>Pseudomonadati</taxon>
        <taxon>Pseudomonadota</taxon>
        <taxon>Alphaproteobacteria</taxon>
        <taxon>Hyphomicrobiales</taxon>
        <taxon>Rhizobiaceae</taxon>
        <taxon>Rhizobium/Agrobacterium group</taxon>
        <taxon>Rhizobium</taxon>
    </lineage>
</organism>
<dbReference type="InterPro" id="IPR013024">
    <property type="entry name" value="GGCT-like"/>
</dbReference>
<evidence type="ECO:0000313" key="5">
    <source>
        <dbReference type="Proteomes" id="UP000633219"/>
    </source>
</evidence>
<evidence type="ECO:0000256" key="2">
    <source>
        <dbReference type="PIRSR" id="PIRSR617939-1"/>
    </source>
</evidence>
<dbReference type="InterPro" id="IPR036568">
    <property type="entry name" value="GGCT-like_sf"/>
</dbReference>
<evidence type="ECO:0000256" key="3">
    <source>
        <dbReference type="PIRSR" id="PIRSR617939-2"/>
    </source>
</evidence>